<keyword evidence="3" id="KW-0813">Transport</keyword>
<keyword evidence="4" id="KW-1003">Cell membrane</keyword>
<feature type="transmembrane region" description="Helical" evidence="8">
    <location>
        <begin position="49"/>
        <end position="74"/>
    </location>
</feature>
<name>A0ABQ3XSG3_9ACTN</name>
<feature type="transmembrane region" description="Helical" evidence="8">
    <location>
        <begin position="182"/>
        <end position="202"/>
    </location>
</feature>
<comment type="similarity">
    <text evidence="2">Belongs to the binding-protein-dependent transport system permease family. FecCD subfamily.</text>
</comment>
<dbReference type="PANTHER" id="PTHR30472:SF1">
    <property type="entry name" value="FE(3+) DICITRATE TRANSPORT SYSTEM PERMEASE PROTEIN FECC-RELATED"/>
    <property type="match status" value="1"/>
</dbReference>
<evidence type="ECO:0000256" key="1">
    <source>
        <dbReference type="ARBA" id="ARBA00004651"/>
    </source>
</evidence>
<dbReference type="Pfam" id="PF01032">
    <property type="entry name" value="FecCD"/>
    <property type="match status" value="1"/>
</dbReference>
<feature type="transmembrane region" description="Helical" evidence="8">
    <location>
        <begin position="86"/>
        <end position="105"/>
    </location>
</feature>
<protein>
    <submittedName>
        <fullName evidence="9">Iron ABC transporter permease</fullName>
    </submittedName>
</protein>
<evidence type="ECO:0000313" key="10">
    <source>
        <dbReference type="Proteomes" id="UP000612282"/>
    </source>
</evidence>
<accession>A0ABQ3XSG3</accession>
<feature type="transmembrane region" description="Helical" evidence="8">
    <location>
        <begin position="295"/>
        <end position="313"/>
    </location>
</feature>
<sequence>MTRRAGLAACVLLLGVTIVLGLAIGARDLSWDVVLHALRTREGEAGEIVWAVRIPRTILALCVGAALGVAGALMQALTRNPLADPGLLGVNAGAAAAVVLGVVLGLPDGDVPRLILALIGAGLASALVMALGHSLILAGAAITATLTGLVAGITLLDQNAFDHYRFWVVGTLADQTLDLLRYAGPVLLAGLVIAVGVGRVLDVIALGDDSGAALGANPARTRLWGLTAVALLCGAATALVGPIGFLGLAVPHAARLICGARQRWILAYSAILGPLVLLAADVLGRIAARPGEIEVAIVMGLIGAPVFIALARTRKVADL</sequence>
<dbReference type="Gene3D" id="1.10.3470.10">
    <property type="entry name" value="ABC transporter involved in vitamin B12 uptake, BtuC"/>
    <property type="match status" value="1"/>
</dbReference>
<feature type="transmembrane region" description="Helical" evidence="8">
    <location>
        <begin position="265"/>
        <end position="283"/>
    </location>
</feature>
<evidence type="ECO:0000256" key="5">
    <source>
        <dbReference type="ARBA" id="ARBA00022692"/>
    </source>
</evidence>
<evidence type="ECO:0000313" key="9">
    <source>
        <dbReference type="EMBL" id="GID61449.1"/>
    </source>
</evidence>
<dbReference type="Proteomes" id="UP000612282">
    <property type="component" value="Unassembled WGS sequence"/>
</dbReference>
<dbReference type="InterPro" id="IPR000522">
    <property type="entry name" value="ABC_transptr_permease_BtuC"/>
</dbReference>
<comment type="subcellular location">
    <subcellularLocation>
        <location evidence="1">Cell membrane</location>
        <topology evidence="1">Multi-pass membrane protein</topology>
    </subcellularLocation>
</comment>
<dbReference type="SUPFAM" id="SSF81345">
    <property type="entry name" value="ABC transporter involved in vitamin B12 uptake, BtuC"/>
    <property type="match status" value="1"/>
</dbReference>
<evidence type="ECO:0000256" key="8">
    <source>
        <dbReference type="SAM" id="Phobius"/>
    </source>
</evidence>
<keyword evidence="6 8" id="KW-1133">Transmembrane helix</keyword>
<evidence type="ECO:0000256" key="4">
    <source>
        <dbReference type="ARBA" id="ARBA00022475"/>
    </source>
</evidence>
<dbReference type="RefSeq" id="WP_239146063.1">
    <property type="nucleotide sequence ID" value="NZ_BAAAQE010000036.1"/>
</dbReference>
<evidence type="ECO:0000256" key="7">
    <source>
        <dbReference type="ARBA" id="ARBA00023136"/>
    </source>
</evidence>
<keyword evidence="7 8" id="KW-0472">Membrane</keyword>
<comment type="caution">
    <text evidence="9">The sequence shown here is derived from an EMBL/GenBank/DDBJ whole genome shotgun (WGS) entry which is preliminary data.</text>
</comment>
<feature type="transmembrane region" description="Helical" evidence="8">
    <location>
        <begin position="111"/>
        <end position="128"/>
    </location>
</feature>
<gene>
    <name evidence="9" type="ORF">Aco03nite_098530</name>
</gene>
<dbReference type="PANTHER" id="PTHR30472">
    <property type="entry name" value="FERRIC ENTEROBACTIN TRANSPORT SYSTEM PERMEASE PROTEIN"/>
    <property type="match status" value="1"/>
</dbReference>
<keyword evidence="5 8" id="KW-0812">Transmembrane</keyword>
<keyword evidence="10" id="KW-1185">Reference proteome</keyword>
<dbReference type="EMBL" id="BOMG01000127">
    <property type="protein sequence ID" value="GID61449.1"/>
    <property type="molecule type" value="Genomic_DNA"/>
</dbReference>
<dbReference type="CDD" id="cd06550">
    <property type="entry name" value="TM_ABC_iron-siderophores_like"/>
    <property type="match status" value="1"/>
</dbReference>
<proteinExistence type="inferred from homology"/>
<dbReference type="InterPro" id="IPR037294">
    <property type="entry name" value="ABC_BtuC-like"/>
</dbReference>
<evidence type="ECO:0000256" key="6">
    <source>
        <dbReference type="ARBA" id="ARBA00022989"/>
    </source>
</evidence>
<evidence type="ECO:0000256" key="2">
    <source>
        <dbReference type="ARBA" id="ARBA00007935"/>
    </source>
</evidence>
<reference evidence="9 10" key="1">
    <citation type="submission" date="2021-01" db="EMBL/GenBank/DDBJ databases">
        <title>Whole genome shotgun sequence of Actinoplanes couchii NBRC 106145.</title>
        <authorList>
            <person name="Komaki H."/>
            <person name="Tamura T."/>
        </authorList>
    </citation>
    <scope>NUCLEOTIDE SEQUENCE [LARGE SCALE GENOMIC DNA]</scope>
    <source>
        <strain evidence="9 10">NBRC 106145</strain>
    </source>
</reference>
<organism evidence="9 10">
    <name type="scientific">Actinoplanes couchii</name>
    <dbReference type="NCBI Taxonomy" id="403638"/>
    <lineage>
        <taxon>Bacteria</taxon>
        <taxon>Bacillati</taxon>
        <taxon>Actinomycetota</taxon>
        <taxon>Actinomycetes</taxon>
        <taxon>Micromonosporales</taxon>
        <taxon>Micromonosporaceae</taxon>
        <taxon>Actinoplanes</taxon>
    </lineage>
</organism>
<evidence type="ECO:0000256" key="3">
    <source>
        <dbReference type="ARBA" id="ARBA00022448"/>
    </source>
</evidence>
<feature type="transmembrane region" description="Helical" evidence="8">
    <location>
        <begin position="223"/>
        <end position="245"/>
    </location>
</feature>